<accession>A0A367YRX3</accession>
<gene>
    <name evidence="1" type="ORF">DT076_16765</name>
</gene>
<evidence type="ECO:0000313" key="1">
    <source>
        <dbReference type="EMBL" id="RCK68299.1"/>
    </source>
</evidence>
<organism evidence="1 2">
    <name type="scientific">Desertihabitans brevis</name>
    <dbReference type="NCBI Taxonomy" id="2268447"/>
    <lineage>
        <taxon>Bacteria</taxon>
        <taxon>Bacillati</taxon>
        <taxon>Actinomycetota</taxon>
        <taxon>Actinomycetes</taxon>
        <taxon>Propionibacteriales</taxon>
        <taxon>Propionibacteriaceae</taxon>
        <taxon>Desertihabitans</taxon>
    </lineage>
</organism>
<comment type="caution">
    <text evidence="1">The sequence shown here is derived from an EMBL/GenBank/DDBJ whole genome shotgun (WGS) entry which is preliminary data.</text>
</comment>
<keyword evidence="2" id="KW-1185">Reference proteome</keyword>
<proteinExistence type="predicted"/>
<evidence type="ECO:0000313" key="2">
    <source>
        <dbReference type="Proteomes" id="UP000252770"/>
    </source>
</evidence>
<protein>
    <submittedName>
        <fullName evidence="1">Uncharacterized protein</fullName>
    </submittedName>
</protein>
<dbReference type="AlphaFoldDB" id="A0A367YRX3"/>
<dbReference type="RefSeq" id="WP_114127860.1">
    <property type="nucleotide sequence ID" value="NZ_QOUI01000012.1"/>
</dbReference>
<dbReference type="EMBL" id="QOUI01000012">
    <property type="protein sequence ID" value="RCK68299.1"/>
    <property type="molecule type" value="Genomic_DNA"/>
</dbReference>
<dbReference type="Proteomes" id="UP000252770">
    <property type="component" value="Unassembled WGS sequence"/>
</dbReference>
<name>A0A367YRX3_9ACTN</name>
<reference evidence="1 2" key="1">
    <citation type="submission" date="2018-07" db="EMBL/GenBank/DDBJ databases">
        <title>Desertimonas flava gen. nov. sp. nov.</title>
        <authorList>
            <person name="Liu S."/>
        </authorList>
    </citation>
    <scope>NUCLEOTIDE SEQUENCE [LARGE SCALE GENOMIC DNA]</scope>
    <source>
        <strain evidence="1 2">16Sb5-5</strain>
    </source>
</reference>
<sequence>MGQRQKDKEWPAPRNTRHVWILGSGPHGAPVQGLVIAWHRHAYRWQALCCWVEPTEDGGEQLVQRWLPVERLRPARTDPNQAIRYSWFSERLRPSR</sequence>